<feature type="compositionally biased region" description="Basic and acidic residues" evidence="2">
    <location>
        <begin position="237"/>
        <end position="253"/>
    </location>
</feature>
<dbReference type="GO" id="GO:0051082">
    <property type="term" value="F:unfolded protein binding"/>
    <property type="evidence" value="ECO:0007669"/>
    <property type="project" value="TreeGrafter"/>
</dbReference>
<evidence type="ECO:0000256" key="1">
    <source>
        <dbReference type="ARBA" id="ARBA00093634"/>
    </source>
</evidence>
<dbReference type="OrthoDB" id="408631at2759"/>
<evidence type="ECO:0000313" key="5">
    <source>
        <dbReference type="Proteomes" id="UP000189513"/>
    </source>
</evidence>
<accession>A0A061AVQ1</accession>
<dbReference type="EMBL" id="LK052891">
    <property type="protein sequence ID" value="CDR41260.1"/>
    <property type="molecule type" value="Genomic_DNA"/>
</dbReference>
<name>A0A061AVQ1_CYBFA</name>
<evidence type="ECO:0000313" key="3">
    <source>
        <dbReference type="EMBL" id="CDR41260.1"/>
    </source>
</evidence>
<protein>
    <recommendedName>
        <fullName evidence="1">Vacuolar ATPase assembly protein VMA22</fullName>
    </recommendedName>
</protein>
<dbReference type="PANTHER" id="PTHR31996">
    <property type="entry name" value="COILED-COIL DOMAIN-CONTAINING PROTEIN 115"/>
    <property type="match status" value="1"/>
</dbReference>
<dbReference type="InterPro" id="IPR040357">
    <property type="entry name" value="Vma22/CCDC115"/>
</dbReference>
<dbReference type="STRING" id="36022.A0A061AVQ1"/>
<dbReference type="AlphaFoldDB" id="A0A061AVQ1"/>
<feature type="compositionally biased region" description="Basic residues" evidence="2">
    <location>
        <begin position="174"/>
        <end position="190"/>
    </location>
</feature>
<reference evidence="4" key="3">
    <citation type="submission" date="2017-01" db="EMBL/GenBank/DDBJ databases">
        <authorList>
            <person name="Mah S.A."/>
            <person name="Swanson W.J."/>
            <person name="Moy G.W."/>
            <person name="Vacquier V.D."/>
        </authorList>
    </citation>
    <scope>NUCLEOTIDE SEQUENCE [LARGE SCALE GENOMIC DNA]</scope>
    <source>
        <strain evidence="4">65</strain>
    </source>
</reference>
<dbReference type="GO" id="GO:1990871">
    <property type="term" value="C:Vma12-Vma22 assembly complex"/>
    <property type="evidence" value="ECO:0007669"/>
    <property type="project" value="TreeGrafter"/>
</dbReference>
<sequence length="319" mass="35768">MFVFLRFVRLRGLSILITAAISNIILTHARTLQSTMTSQNSVNLPDPVDELADDLFPNHLSLNVSPDYPYTNEDILLERYLELLNTYTRLRVELNSWMKDGFIEVSRANYVSGKNFGRDYWDEKVVATRKTNIFCKSEKEPEQEPADNAETIVQMDGSGSEKTSSSEEGDDGRKSKKKGLRARLGLKRNKAQSEKAAPLTDINQNQPSSESHKENSASTMSNSDKKAAVTSGTAAQKGEKEEERKEEEDKGKKKAYDPINMFGVLVPYNLRIAQASFQRSIGIMERLVETRREIDELILKLGFDKTCIPAGSSTLSDAT</sequence>
<keyword evidence="5" id="KW-1185">Reference proteome</keyword>
<reference evidence="3" key="1">
    <citation type="journal article" date="2014" name="Genome Announc.">
        <title>Genome sequence of the yeast Cyberlindnera fabianii (Hansenula fabianii).</title>
        <authorList>
            <person name="Freel K.C."/>
            <person name="Sarilar V."/>
            <person name="Neuveglise C."/>
            <person name="Devillers H."/>
            <person name="Friedrich A."/>
            <person name="Schacherer J."/>
        </authorList>
    </citation>
    <scope>NUCLEOTIDE SEQUENCE</scope>
    <source>
        <strain evidence="3">YJS4271</strain>
    </source>
</reference>
<dbReference type="EMBL" id="MPUK01000005">
    <property type="protein sequence ID" value="ONH67305.1"/>
    <property type="molecule type" value="Genomic_DNA"/>
</dbReference>
<proteinExistence type="predicted"/>
<dbReference type="PANTHER" id="PTHR31996:SF2">
    <property type="entry name" value="COILED-COIL DOMAIN-CONTAINING PROTEIN 115"/>
    <property type="match status" value="1"/>
</dbReference>
<dbReference type="Proteomes" id="UP000189513">
    <property type="component" value="Unassembled WGS sequence"/>
</dbReference>
<dbReference type="VEuPathDB" id="FungiDB:BON22_3001"/>
<dbReference type="Pfam" id="PF21730">
    <property type="entry name" value="Vma22_CCDC115"/>
    <property type="match status" value="1"/>
</dbReference>
<gene>
    <name evidence="4" type="ORF">BON22_3001</name>
    <name evidence="3" type="ORF">CYFA0S_06e05050g</name>
</gene>
<reference evidence="5" key="2">
    <citation type="journal article" date="2017" name="Genome Announc.">
        <title>Genome sequences of Cyberlindnera fabianii 65, Pichia kudriavzevii 129, and Saccharomyces cerevisiae 131 isolated from fermented masau fruits in Zimbabwe.</title>
        <authorList>
            <person name="van Rijswijck I.M.H."/>
            <person name="Derks M.F.L."/>
            <person name="Abee T."/>
            <person name="de Ridder D."/>
            <person name="Smid E.J."/>
        </authorList>
    </citation>
    <scope>NUCLEOTIDE SEQUENCE [LARGE SCALE GENOMIC DNA]</scope>
    <source>
        <strain evidence="5">65</strain>
    </source>
</reference>
<organism evidence="3">
    <name type="scientific">Cyberlindnera fabianii</name>
    <name type="common">Yeast</name>
    <name type="synonym">Hansenula fabianii</name>
    <dbReference type="NCBI Taxonomy" id="36022"/>
    <lineage>
        <taxon>Eukaryota</taxon>
        <taxon>Fungi</taxon>
        <taxon>Dikarya</taxon>
        <taxon>Ascomycota</taxon>
        <taxon>Saccharomycotina</taxon>
        <taxon>Saccharomycetes</taxon>
        <taxon>Phaffomycetales</taxon>
        <taxon>Phaffomycetaceae</taxon>
        <taxon>Cyberlindnera</taxon>
    </lineage>
</organism>
<evidence type="ECO:0000313" key="4">
    <source>
        <dbReference type="EMBL" id="ONH67305.1"/>
    </source>
</evidence>
<evidence type="ECO:0000256" key="2">
    <source>
        <dbReference type="SAM" id="MobiDB-lite"/>
    </source>
</evidence>
<dbReference type="GO" id="GO:0070072">
    <property type="term" value="P:vacuolar proton-transporting V-type ATPase complex assembly"/>
    <property type="evidence" value="ECO:0007669"/>
    <property type="project" value="InterPro"/>
</dbReference>
<feature type="region of interest" description="Disordered" evidence="2">
    <location>
        <begin position="136"/>
        <end position="253"/>
    </location>
</feature>